<dbReference type="KEGG" id="sfeu:IM697_42440"/>
<feature type="domain" description="Aminoacyl-transfer RNA synthetases class-II family profile" evidence="1">
    <location>
        <begin position="236"/>
        <end position="382"/>
    </location>
</feature>
<dbReference type="Proteomes" id="UP000594205">
    <property type="component" value="Chromosome"/>
</dbReference>
<dbReference type="RefSeq" id="WP_194042661.1">
    <property type="nucleotide sequence ID" value="NZ_CP063373.1"/>
</dbReference>
<evidence type="ECO:0000313" key="3">
    <source>
        <dbReference type="Proteomes" id="UP000594205"/>
    </source>
</evidence>
<sequence length="405" mass="44705">MPTQTVMLVKQIPQYLGSELAKRVYYVSPGIEEFRLISEGGRVVGVEVTTSTAVNGDELSRKLDVIITKDVLPQEQLETEILWKSPHAAQGDDGVFAKLTDADIVAEMGEGLYAVGGLFSQVMFGLDRRLHELAVQKFDADSFHYPTLISTETLQRAGYMSAFPQFLMTASRFHSDVDTYDSFTSGIASTDDIGKHIEDHSEHIGYCLPPAVCYHVYQHLSGSSLDKQSIAVTTRGKTFRFEARYRRSLERLWEFTMREVVFFGDRKSVVEQRRSMVSAVCDLVDELGLAGRLEVANDPFFFNEQIAGYMQVQRVMELKYELCLPVEAGRSVAAGSFNVHGDKFGSAFGISDADGRTAHTACVGFGLERFAYAVFCQHGADPGAWPDALKALVSSHGNGSAGEPM</sequence>
<keyword evidence="3" id="KW-1185">Reference proteome</keyword>
<evidence type="ECO:0000259" key="1">
    <source>
        <dbReference type="PROSITE" id="PS50862"/>
    </source>
</evidence>
<dbReference type="InterPro" id="IPR045864">
    <property type="entry name" value="aa-tRNA-synth_II/BPL/LPL"/>
</dbReference>
<dbReference type="AlphaFoldDB" id="A0A7M2SM85"/>
<gene>
    <name evidence="2" type="ORF">IM697_42440</name>
</gene>
<name>A0A7M2SM85_9ACTN</name>
<dbReference type="PROSITE" id="PS50862">
    <property type="entry name" value="AA_TRNA_LIGASE_II"/>
    <property type="match status" value="1"/>
</dbReference>
<dbReference type="Gene3D" id="3.30.930.10">
    <property type="entry name" value="Bira Bifunctional Protein, Domain 2"/>
    <property type="match status" value="1"/>
</dbReference>
<protein>
    <recommendedName>
        <fullName evidence="1">Aminoacyl-transfer RNA synthetases class-II family profile domain-containing protein</fullName>
    </recommendedName>
</protein>
<reference evidence="2 3" key="1">
    <citation type="submission" date="2020-10" db="EMBL/GenBank/DDBJ databases">
        <title>Streptomyces ferrugineus complate genome analysis.</title>
        <authorList>
            <person name="Anwar N."/>
        </authorList>
    </citation>
    <scope>NUCLEOTIDE SEQUENCE [LARGE SCALE GENOMIC DNA]</scope>
    <source>
        <strain evidence="2 3">CCTCC AA2014009</strain>
    </source>
</reference>
<proteinExistence type="predicted"/>
<accession>A0A7M2SM85</accession>
<evidence type="ECO:0000313" key="2">
    <source>
        <dbReference type="EMBL" id="QOV36568.1"/>
    </source>
</evidence>
<dbReference type="SUPFAM" id="SSF55681">
    <property type="entry name" value="Class II aaRS and biotin synthetases"/>
    <property type="match status" value="1"/>
</dbReference>
<organism evidence="2 3">
    <name type="scientific">Streptomyces ferrugineus</name>
    <dbReference type="NCBI Taxonomy" id="1413221"/>
    <lineage>
        <taxon>Bacteria</taxon>
        <taxon>Bacillati</taxon>
        <taxon>Actinomycetota</taxon>
        <taxon>Actinomycetes</taxon>
        <taxon>Kitasatosporales</taxon>
        <taxon>Streptomycetaceae</taxon>
        <taxon>Streptomyces</taxon>
    </lineage>
</organism>
<dbReference type="EMBL" id="CP063373">
    <property type="protein sequence ID" value="QOV36568.1"/>
    <property type="molecule type" value="Genomic_DNA"/>
</dbReference>
<dbReference type="InterPro" id="IPR006195">
    <property type="entry name" value="aa-tRNA-synth_II"/>
</dbReference>